<keyword evidence="4" id="KW-0963">Cytoplasm</keyword>
<keyword evidence="10" id="KW-0469">Meiosis</keyword>
<evidence type="ECO:0000256" key="11">
    <source>
        <dbReference type="ARBA" id="ARBA00047984"/>
    </source>
</evidence>
<dbReference type="Gene3D" id="3.40.50.300">
    <property type="entry name" value="P-loop containing nucleotide triphosphate hydrolases"/>
    <property type="match status" value="2"/>
</dbReference>
<dbReference type="PANTHER" id="PTHR47958">
    <property type="entry name" value="ATP-DEPENDENT RNA HELICASE DBP3"/>
    <property type="match status" value="1"/>
</dbReference>
<dbReference type="CDD" id="cd18787">
    <property type="entry name" value="SF2_C_DEAD"/>
    <property type="match status" value="1"/>
</dbReference>
<dbReference type="Pfam" id="PF00270">
    <property type="entry name" value="DEAD"/>
    <property type="match status" value="1"/>
</dbReference>
<reference evidence="20" key="1">
    <citation type="submission" date="2002-05" db="EMBL/GenBank/DDBJ databases">
        <title>Isolation of newt vasa homolog gene and tracing the origin of primordial germ cells.</title>
        <authorList>
            <person name="Tsunekawa N."/>
            <person name="Nakamura A."/>
            <person name="Asashima M."/>
            <person name="Noce T."/>
        </authorList>
    </citation>
    <scope>NUCLEOTIDE SEQUENCE</scope>
</reference>
<feature type="short sequence motif" description="Q motif" evidence="14">
    <location>
        <begin position="275"/>
        <end position="303"/>
    </location>
</feature>
<dbReference type="GO" id="GO:0003724">
    <property type="term" value="F:RNA helicase activity"/>
    <property type="evidence" value="ECO:0007669"/>
    <property type="project" value="UniProtKB-EC"/>
</dbReference>
<dbReference type="PROSITE" id="PS51194">
    <property type="entry name" value="HELICASE_CTER"/>
    <property type="match status" value="1"/>
</dbReference>
<dbReference type="PROSITE" id="PS51192">
    <property type="entry name" value="HELICASE_ATP_BIND_1"/>
    <property type="match status" value="1"/>
</dbReference>
<evidence type="ECO:0000259" key="19">
    <source>
        <dbReference type="PROSITE" id="PS51195"/>
    </source>
</evidence>
<feature type="region of interest" description="Disordered" evidence="16">
    <location>
        <begin position="1"/>
        <end position="231"/>
    </location>
</feature>
<feature type="domain" description="Helicase ATP-binding" evidence="17">
    <location>
        <begin position="306"/>
        <end position="488"/>
    </location>
</feature>
<dbReference type="PROSITE" id="PS51195">
    <property type="entry name" value="Q_MOTIF"/>
    <property type="match status" value="1"/>
</dbReference>
<feature type="compositionally biased region" description="Basic and acidic residues" evidence="16">
    <location>
        <begin position="112"/>
        <end position="139"/>
    </location>
</feature>
<feature type="compositionally biased region" description="Basic and acidic residues" evidence="16">
    <location>
        <begin position="156"/>
        <end position="166"/>
    </location>
</feature>
<evidence type="ECO:0000256" key="1">
    <source>
        <dbReference type="ARBA" id="ARBA00004496"/>
    </source>
</evidence>
<evidence type="ECO:0000259" key="18">
    <source>
        <dbReference type="PROSITE" id="PS51194"/>
    </source>
</evidence>
<comment type="subcellular location">
    <subcellularLocation>
        <location evidence="1">Cytoplasm</location>
    </subcellularLocation>
</comment>
<evidence type="ECO:0000256" key="4">
    <source>
        <dbReference type="ARBA" id="ARBA00022490"/>
    </source>
</evidence>
<keyword evidence="6 15" id="KW-0378">Hydrolase</keyword>
<dbReference type="InterPro" id="IPR011545">
    <property type="entry name" value="DEAD/DEAH_box_helicase_dom"/>
</dbReference>
<evidence type="ECO:0000256" key="3">
    <source>
        <dbReference type="ARBA" id="ARBA00012552"/>
    </source>
</evidence>
<dbReference type="GO" id="GO:0016787">
    <property type="term" value="F:hydrolase activity"/>
    <property type="evidence" value="ECO:0007669"/>
    <property type="project" value="UniProtKB-KW"/>
</dbReference>
<dbReference type="SMART" id="SM00490">
    <property type="entry name" value="HELICc"/>
    <property type="match status" value="1"/>
</dbReference>
<dbReference type="GO" id="GO:0005524">
    <property type="term" value="F:ATP binding"/>
    <property type="evidence" value="ECO:0007669"/>
    <property type="project" value="UniProtKB-KW"/>
</dbReference>
<dbReference type="PROSITE" id="PS00039">
    <property type="entry name" value="DEAD_ATP_HELICASE"/>
    <property type="match status" value="1"/>
</dbReference>
<evidence type="ECO:0000256" key="8">
    <source>
        <dbReference type="ARBA" id="ARBA00022840"/>
    </source>
</evidence>
<dbReference type="GO" id="GO:0051321">
    <property type="term" value="P:meiotic cell cycle"/>
    <property type="evidence" value="ECO:0007669"/>
    <property type="project" value="UniProtKB-KW"/>
</dbReference>
<evidence type="ECO:0000259" key="17">
    <source>
        <dbReference type="PROSITE" id="PS51192"/>
    </source>
</evidence>
<feature type="region of interest" description="Disordered" evidence="16">
    <location>
        <begin position="689"/>
        <end position="717"/>
    </location>
</feature>
<dbReference type="GO" id="GO:0007283">
    <property type="term" value="P:spermatogenesis"/>
    <property type="evidence" value="ECO:0007669"/>
    <property type="project" value="UniProtKB-KW"/>
</dbReference>
<dbReference type="AlphaFoldDB" id="D4Q8H1"/>
<evidence type="ECO:0000313" key="20">
    <source>
        <dbReference type="EMBL" id="BAJ04860.1"/>
    </source>
</evidence>
<dbReference type="InterPro" id="IPR027417">
    <property type="entry name" value="P-loop_NTPase"/>
</dbReference>
<dbReference type="EC" id="3.6.4.13" evidence="3"/>
<organism evidence="20">
    <name type="scientific">Cynops pyrrhogaster</name>
    <name type="common">Japanese fire-bellied newt</name>
    <name type="synonym">Molge pyrrhogaster</name>
    <dbReference type="NCBI Taxonomy" id="8330"/>
    <lineage>
        <taxon>Eukaryota</taxon>
        <taxon>Metazoa</taxon>
        <taxon>Chordata</taxon>
        <taxon>Craniata</taxon>
        <taxon>Vertebrata</taxon>
        <taxon>Euteleostomi</taxon>
        <taxon>Amphibia</taxon>
        <taxon>Batrachia</taxon>
        <taxon>Caudata</taxon>
        <taxon>Salamandroidea</taxon>
        <taxon>Salamandridae</taxon>
        <taxon>Pleurodelinae</taxon>
        <taxon>Cynops</taxon>
    </lineage>
</organism>
<dbReference type="Pfam" id="PF00271">
    <property type="entry name" value="Helicase_C"/>
    <property type="match status" value="1"/>
</dbReference>
<evidence type="ECO:0000256" key="13">
    <source>
        <dbReference type="ARBA" id="ARBA00081176"/>
    </source>
</evidence>
<keyword evidence="8 15" id="KW-0067">ATP-binding</keyword>
<evidence type="ECO:0000256" key="7">
    <source>
        <dbReference type="ARBA" id="ARBA00022806"/>
    </source>
</evidence>
<keyword evidence="9" id="KW-0221">Differentiation</keyword>
<dbReference type="SUPFAM" id="SSF52540">
    <property type="entry name" value="P-loop containing nucleoside triphosphate hydrolases"/>
    <property type="match status" value="2"/>
</dbReference>
<dbReference type="InterPro" id="IPR001650">
    <property type="entry name" value="Helicase_C-like"/>
</dbReference>
<keyword evidence="9" id="KW-0744">Spermatogenesis</keyword>
<comment type="similarity">
    <text evidence="2">Belongs to the DEAD box helicase family. DDX4/VASA subfamily.</text>
</comment>
<sequence length="717" mass="78280">MGDEDWDSELTAGPSFSFTPSFPKLETEKAFNYNESSNKGGEDEFPKSDGPSRRGFGADRGFGFKRGNRSDGEGSNFFGRGGFKGRNEDSGSENAKGDNNGPQRSGFSRRGGFRDGNVEEEFGEKSAGRGFSHSEDTFGQRRGRGAAVRGTRGGFGRRDENNDESHSSFGSRGGFGNQTSYEGRERGGGLRGRGGYKGRNEDVGSDSGQVKNNYPFKSDEDGENGDKPARMTYVPPPPPETEDGIFAHYQTGINFDKYDDILTDVSGINPPPAILTFEEANLPETLNKNISKAGYAKLTPVQKHSIPIVLAKRDLMACAQTGSGKTAAFLLPILAHMMQDGVAPHSLDLQEPEAIIVAPTRELINQIFLDARKFAYGTCIKPVVVYGGTQTFHSLRQIYQGCNILCATPGRLLDIIRREKIGLAKLRYLVLDEADRMLDMGFGPDMKILITSPGMPSKEERQTLMFSATFPERIQSLAKEFLKSDYLFVVVGQVGGACSDVEQIIIPVGQHGKKDKLVEILQGLGTERTMVFVKTKKKADYLTTLLCQENVLATSIHGDRLQKEREEALADFRFGKCNVLVATNVAARGLDIENVQHVIIFDLSDNIEEYVHRIGRTGRCGNVGKAITFFDSDDNEDRTVARSLVKVLSDAQQEVPVWLEEIAFSASGTFSSIGSTFASVDSRRGVSHIPGGHAQSHIPGGHAHSAFAADDDDASWD</sequence>
<feature type="domain" description="DEAD-box RNA helicase Q" evidence="19">
    <location>
        <begin position="275"/>
        <end position="303"/>
    </location>
</feature>
<dbReference type="EMBL" id="AB085215">
    <property type="protein sequence ID" value="BAJ04860.1"/>
    <property type="molecule type" value="mRNA"/>
</dbReference>
<accession>D4Q8H1</accession>
<name>D4Q8H1_CYNPY</name>
<feature type="compositionally biased region" description="Basic and acidic residues" evidence="16">
    <location>
        <begin position="40"/>
        <end position="52"/>
    </location>
</feature>
<keyword evidence="5 15" id="KW-0547">Nucleotide-binding</keyword>
<protein>
    <recommendedName>
        <fullName evidence="12">Probable ATP-dependent RNA helicase DDX4</fullName>
        <ecNumber evidence="3">3.6.4.13</ecNumber>
    </recommendedName>
    <alternativeName>
        <fullName evidence="13">DEAD box protein 4</fullName>
    </alternativeName>
</protein>
<evidence type="ECO:0000256" key="9">
    <source>
        <dbReference type="ARBA" id="ARBA00022871"/>
    </source>
</evidence>
<dbReference type="FunFam" id="3.40.50.300:FF:000008">
    <property type="entry name" value="ATP-dependent RNA helicase RhlB"/>
    <property type="match status" value="1"/>
</dbReference>
<comment type="catalytic activity">
    <reaction evidence="11">
        <text>ATP + H2O = ADP + phosphate + H(+)</text>
        <dbReference type="Rhea" id="RHEA:13065"/>
        <dbReference type="ChEBI" id="CHEBI:15377"/>
        <dbReference type="ChEBI" id="CHEBI:15378"/>
        <dbReference type="ChEBI" id="CHEBI:30616"/>
        <dbReference type="ChEBI" id="CHEBI:43474"/>
        <dbReference type="ChEBI" id="CHEBI:456216"/>
        <dbReference type="EC" id="3.6.4.13"/>
    </reaction>
</comment>
<dbReference type="InterPro" id="IPR000629">
    <property type="entry name" value="RNA-helicase_DEAD-box_CS"/>
</dbReference>
<dbReference type="InterPro" id="IPR014014">
    <property type="entry name" value="RNA_helicase_DEAD_Q_motif"/>
</dbReference>
<proteinExistence type="evidence at transcript level"/>
<dbReference type="SMART" id="SM00487">
    <property type="entry name" value="DEXDc"/>
    <property type="match status" value="1"/>
</dbReference>
<dbReference type="GO" id="GO:0003676">
    <property type="term" value="F:nucleic acid binding"/>
    <property type="evidence" value="ECO:0007669"/>
    <property type="project" value="InterPro"/>
</dbReference>
<evidence type="ECO:0000256" key="15">
    <source>
        <dbReference type="RuleBase" id="RU000492"/>
    </source>
</evidence>
<dbReference type="FunFam" id="3.40.50.300:FF:000397">
    <property type="entry name" value="Probable ATP-dependent RNA helicase DDX4"/>
    <property type="match status" value="1"/>
</dbReference>
<dbReference type="CDD" id="cd18052">
    <property type="entry name" value="DEADc_DDX4"/>
    <property type="match status" value="1"/>
</dbReference>
<evidence type="ECO:0000256" key="6">
    <source>
        <dbReference type="ARBA" id="ARBA00022801"/>
    </source>
</evidence>
<evidence type="ECO:0000256" key="10">
    <source>
        <dbReference type="ARBA" id="ARBA00023254"/>
    </source>
</evidence>
<gene>
    <name evidence="20" type="primary">Nvh</name>
</gene>
<evidence type="ECO:0000256" key="2">
    <source>
        <dbReference type="ARBA" id="ARBA00010132"/>
    </source>
</evidence>
<evidence type="ECO:0000256" key="5">
    <source>
        <dbReference type="ARBA" id="ARBA00022741"/>
    </source>
</evidence>
<evidence type="ECO:0000256" key="12">
    <source>
        <dbReference type="ARBA" id="ARBA00070841"/>
    </source>
</evidence>
<evidence type="ECO:0000256" key="16">
    <source>
        <dbReference type="SAM" id="MobiDB-lite"/>
    </source>
</evidence>
<keyword evidence="7 15" id="KW-0347">Helicase</keyword>
<dbReference type="GO" id="GO:0005737">
    <property type="term" value="C:cytoplasm"/>
    <property type="evidence" value="ECO:0007669"/>
    <property type="project" value="UniProtKB-SubCell"/>
</dbReference>
<evidence type="ECO:0000256" key="14">
    <source>
        <dbReference type="PROSITE-ProRule" id="PRU00552"/>
    </source>
</evidence>
<feature type="domain" description="Helicase C-terminal" evidence="18">
    <location>
        <begin position="513"/>
        <end position="663"/>
    </location>
</feature>
<dbReference type="InterPro" id="IPR014001">
    <property type="entry name" value="Helicase_ATP-bd"/>
</dbReference>